<evidence type="ECO:0000313" key="2">
    <source>
        <dbReference type="Proteomes" id="UP000451471"/>
    </source>
</evidence>
<protein>
    <submittedName>
        <fullName evidence="1">Uncharacterized protein</fullName>
    </submittedName>
</protein>
<dbReference type="InterPro" id="IPR006311">
    <property type="entry name" value="TAT_signal"/>
</dbReference>
<accession>A0A6B0GML0</accession>
<proteinExistence type="predicted"/>
<organism evidence="1 2">
    <name type="scientific">Halomarina oriensis</name>
    <dbReference type="NCBI Taxonomy" id="671145"/>
    <lineage>
        <taxon>Archaea</taxon>
        <taxon>Methanobacteriati</taxon>
        <taxon>Methanobacteriota</taxon>
        <taxon>Stenosarchaea group</taxon>
        <taxon>Halobacteria</taxon>
        <taxon>Halobacteriales</taxon>
        <taxon>Natronomonadaceae</taxon>
        <taxon>Halomarina</taxon>
    </lineage>
</organism>
<evidence type="ECO:0000313" key="1">
    <source>
        <dbReference type="EMBL" id="MWG34719.1"/>
    </source>
</evidence>
<dbReference type="RefSeq" id="WP_158204364.1">
    <property type="nucleotide sequence ID" value="NZ_WSZK01000015.1"/>
</dbReference>
<name>A0A6B0GML0_9EURY</name>
<dbReference type="PROSITE" id="PS51318">
    <property type="entry name" value="TAT"/>
    <property type="match status" value="1"/>
</dbReference>
<comment type="caution">
    <text evidence="1">The sequence shown here is derived from an EMBL/GenBank/DDBJ whole genome shotgun (WGS) entry which is preliminary data.</text>
</comment>
<dbReference type="EMBL" id="WSZK01000015">
    <property type="protein sequence ID" value="MWG34719.1"/>
    <property type="molecule type" value="Genomic_DNA"/>
</dbReference>
<gene>
    <name evidence="1" type="ORF">GQS65_09495</name>
</gene>
<dbReference type="Proteomes" id="UP000451471">
    <property type="component" value="Unassembled WGS sequence"/>
</dbReference>
<sequence length="209" mass="21243">MDSDTAVSRRRMLVTAGTSVAALTAGSGVAAAQDNGSDGGGASIAVPGIIPETGSISADEDYTGFLLKLDDELDVSYDGIESCSAENWSPSDPRAFNAKLVDTVNAGAEDSYEVIPSSVALPQDTEFTTGDLFVVNNQSTCSGGGFLNVQMENVRSSEGRVRYNFTRESDPGSGDGSGAIGPGFGPVAALGGVLGGAYALARRGRSDGD</sequence>
<reference evidence="1 2" key="1">
    <citation type="submission" date="2019-12" db="EMBL/GenBank/DDBJ databases">
        <title>Halocatena pleomorpha gen. nov. sp. nov., an extremely halophilic archaeon of family Halobacteriaceae isolated from saltpan soil.</title>
        <authorList>
            <person name="Pal Y."/>
            <person name="Verma A."/>
            <person name="Krishnamurthi S."/>
            <person name="Kumar P."/>
        </authorList>
    </citation>
    <scope>NUCLEOTIDE SEQUENCE [LARGE SCALE GENOMIC DNA]</scope>
    <source>
        <strain evidence="1 2">JCM 16495</strain>
    </source>
</reference>
<dbReference type="AlphaFoldDB" id="A0A6B0GML0"/>
<keyword evidence="2" id="KW-1185">Reference proteome</keyword>